<reference evidence="2 3" key="1">
    <citation type="submission" date="2019-02" db="EMBL/GenBank/DDBJ databases">
        <title>Genomic Encyclopedia of Type Strains, Phase IV (KMG-IV): sequencing the most valuable type-strain genomes for metagenomic binning, comparative biology and taxonomic classification.</title>
        <authorList>
            <person name="Goeker M."/>
        </authorList>
    </citation>
    <scope>NUCLEOTIDE SEQUENCE [LARGE SCALE GENOMIC DNA]</scope>
    <source>
        <strain evidence="2 3">DSM 10617</strain>
    </source>
</reference>
<dbReference type="PROSITE" id="PS51833">
    <property type="entry name" value="HDOD"/>
    <property type="match status" value="1"/>
</dbReference>
<organism evidence="2 3">
    <name type="scientific">Sphaerotilus mobilis</name>
    <dbReference type="NCBI Taxonomy" id="47994"/>
    <lineage>
        <taxon>Bacteria</taxon>
        <taxon>Pseudomonadati</taxon>
        <taxon>Pseudomonadota</taxon>
        <taxon>Betaproteobacteria</taxon>
        <taxon>Burkholderiales</taxon>
        <taxon>Sphaerotilaceae</taxon>
        <taxon>Sphaerotilus</taxon>
    </lineage>
</organism>
<dbReference type="InterPro" id="IPR052340">
    <property type="entry name" value="RNase_Y/CdgJ"/>
</dbReference>
<dbReference type="PANTHER" id="PTHR33525">
    <property type="match status" value="1"/>
</dbReference>
<accession>A0A4Q7LQI9</accession>
<dbReference type="SUPFAM" id="SSF109604">
    <property type="entry name" value="HD-domain/PDEase-like"/>
    <property type="match status" value="1"/>
</dbReference>
<dbReference type="EMBL" id="SGWV01000008">
    <property type="protein sequence ID" value="RZS56581.1"/>
    <property type="molecule type" value="Genomic_DNA"/>
</dbReference>
<name>A0A4Q7LQI9_9BURK</name>
<gene>
    <name evidence="2" type="ORF">EV685_1130</name>
</gene>
<feature type="domain" description="HDOD" evidence="1">
    <location>
        <begin position="25"/>
        <end position="218"/>
    </location>
</feature>
<sequence length="288" mass="31994">MSPFVLADPLIDTQQLATLVRDIGIPPRPQLLERLHDELTHDQPRLDMLVQLASFDVAIAAALLKVANARGPGTRAGAGTLRRAFEQLGSKRCIAILSALVLRKVLPVPSSTFERFWDVAHRRSLAMAWLARQLGVVEADLAHTFGLFCDVGIPVLLQRFFNPSYRVTLAEANLGHRPFTDVERARHSTDHAAVGAALAQSWGVSDEIVEAVAWHHDYRVFTQPGRSRVAHLVALALVADRYLQRREGRNRHGEWQRGGQQALIALGAREADFDVWCDELGSQLELMV</sequence>
<comment type="caution">
    <text evidence="2">The sequence shown here is derived from an EMBL/GenBank/DDBJ whole genome shotgun (WGS) entry which is preliminary data.</text>
</comment>
<dbReference type="Pfam" id="PF08668">
    <property type="entry name" value="HDOD"/>
    <property type="match status" value="1"/>
</dbReference>
<dbReference type="PANTHER" id="PTHR33525:SF6">
    <property type="entry name" value="HDOD DOMAIN-CONTAINING PROTEIN"/>
    <property type="match status" value="1"/>
</dbReference>
<dbReference type="Proteomes" id="UP000293433">
    <property type="component" value="Unassembled WGS sequence"/>
</dbReference>
<keyword evidence="3" id="KW-1185">Reference proteome</keyword>
<evidence type="ECO:0000313" key="3">
    <source>
        <dbReference type="Proteomes" id="UP000293433"/>
    </source>
</evidence>
<proteinExistence type="predicted"/>
<dbReference type="Gene3D" id="1.10.3210.10">
    <property type="entry name" value="Hypothetical protein af1432"/>
    <property type="match status" value="1"/>
</dbReference>
<dbReference type="OrthoDB" id="9784953at2"/>
<dbReference type="InterPro" id="IPR013976">
    <property type="entry name" value="HDOD"/>
</dbReference>
<protein>
    <submittedName>
        <fullName evidence="2">HD-like signal output (HDOD) protein</fullName>
    </submittedName>
</protein>
<dbReference type="AlphaFoldDB" id="A0A4Q7LQI9"/>
<evidence type="ECO:0000313" key="2">
    <source>
        <dbReference type="EMBL" id="RZS56581.1"/>
    </source>
</evidence>
<dbReference type="RefSeq" id="WP_130481036.1">
    <property type="nucleotide sequence ID" value="NZ_SGWV01000008.1"/>
</dbReference>
<evidence type="ECO:0000259" key="1">
    <source>
        <dbReference type="PROSITE" id="PS51833"/>
    </source>
</evidence>